<organism evidence="1 2">
    <name type="scientific">Flavobacterium ginsengisoli</name>
    <dbReference type="NCBI Taxonomy" id="871694"/>
    <lineage>
        <taxon>Bacteria</taxon>
        <taxon>Pseudomonadati</taxon>
        <taxon>Bacteroidota</taxon>
        <taxon>Flavobacteriia</taxon>
        <taxon>Flavobacteriales</taxon>
        <taxon>Flavobacteriaceae</taxon>
        <taxon>Flavobacterium</taxon>
    </lineage>
</organism>
<name>A0ABP7FZF7_9FLAO</name>
<dbReference type="RefSeq" id="WP_345160324.1">
    <property type="nucleotide sequence ID" value="NZ_BAABDT010000007.1"/>
</dbReference>
<gene>
    <name evidence="1" type="ORF">GCM10022422_42150</name>
</gene>
<evidence type="ECO:0000313" key="2">
    <source>
        <dbReference type="Proteomes" id="UP001501367"/>
    </source>
</evidence>
<dbReference type="Gene3D" id="2.80.10.50">
    <property type="match status" value="6"/>
</dbReference>
<proteinExistence type="predicted"/>
<dbReference type="Pfam" id="PF17164">
    <property type="entry name" value="DUF5122"/>
    <property type="match status" value="12"/>
</dbReference>
<dbReference type="NCBIfam" id="TIGR02608">
    <property type="entry name" value="delta_60_rpt"/>
    <property type="match status" value="10"/>
</dbReference>
<dbReference type="EMBL" id="BAABDT010000007">
    <property type="protein sequence ID" value="GAA3752308.1"/>
    <property type="molecule type" value="Genomic_DNA"/>
</dbReference>
<dbReference type="PANTHER" id="PTHR31778">
    <property type="entry name" value="BUD SITE SELECTION PROTEIN RAX2"/>
    <property type="match status" value="1"/>
</dbReference>
<dbReference type="NCBIfam" id="NF033708">
    <property type="entry name" value="T9SS_Cterm_ChiA"/>
    <property type="match status" value="1"/>
</dbReference>
<evidence type="ECO:0008006" key="3">
    <source>
        <dbReference type="Google" id="ProtNLM"/>
    </source>
</evidence>
<dbReference type="InterPro" id="IPR013431">
    <property type="entry name" value="Delta_60_rpt"/>
</dbReference>
<reference evidence="2" key="1">
    <citation type="journal article" date="2019" name="Int. J. Syst. Evol. Microbiol.">
        <title>The Global Catalogue of Microorganisms (GCM) 10K type strain sequencing project: providing services to taxonomists for standard genome sequencing and annotation.</title>
        <authorList>
            <consortium name="The Broad Institute Genomics Platform"/>
            <consortium name="The Broad Institute Genome Sequencing Center for Infectious Disease"/>
            <person name="Wu L."/>
            <person name="Ma J."/>
        </authorList>
    </citation>
    <scope>NUCLEOTIDE SEQUENCE [LARGE SCALE GENOMIC DNA]</scope>
    <source>
        <strain evidence="2">JCM 17336</strain>
    </source>
</reference>
<dbReference type="SUPFAM" id="SSF101898">
    <property type="entry name" value="NHL repeat"/>
    <property type="match status" value="2"/>
</dbReference>
<keyword evidence="2" id="KW-1185">Reference proteome</keyword>
<accession>A0ABP7FZF7</accession>
<protein>
    <recommendedName>
        <fullName evidence="3">Calcium-binding protein</fullName>
    </recommendedName>
</protein>
<comment type="caution">
    <text evidence="1">The sequence shown here is derived from an EMBL/GenBank/DDBJ whole genome shotgun (WGS) entry which is preliminary data.</text>
</comment>
<sequence length="1291" mass="141571">MIKNIFYLLIIISISLRTVSAQQGKIDHSFNILDDGQNGDGFDSTVRTLLMQKDGTLLVGGDFLRLNGTAVSYLTRLNTDGSIDESFNTGTGFNGKIYSSCLQSDGKIIIGGNFTSYNGISAGRIIRLNQDGSYDPTFNTTIGATSGIVYDIALQSDGKIIIVGSFTNYNSSKINRVARLLPNGSLDSTFLIGSGSLLNVTQVKILADEKILLTGNFTIFNTISANRIIRLNANGTFDSSFNCGGGFDNDVNAIALQPDGKIVLGGNFTSFNNITANRIIRLNEDGTRDESFVSGSGFSKEAVETIKINKNGEIMVGGSFTGFYNTNEVVRLILLEPDGSIKPNFDIGSGPATASVLALEFDEEGAWFVGGSFSVFNGLNQGRLVKISNEGEHDISYLASGIGFDNSVFSILPLPNRKTIIGGNFKKFNGNVASKITCLLENGTTDPTFNATNSGSNNAVKATILQLDGKIILGGNFTKYNDFTNNRIVRIFPNGDIDNSFNSGDGFNGQVSALAIQSDQKIIAAGTFTKYNGSSVNASRIVRILPNGARDPDFNIGLGADSFIESLVVQKDGKVLVGGRFKTFNNIPFAGLVRLNQDGSIDESFNIGVGFDKYVFAIALQSNQKIIVGGSFLTFNEVSQKRIVRLNKDGSFDDTFDSGSGFNKGDVRAILVQPDDRIWVGGTFSGTYNAISSSRLIRLSSSGIFDNSFVAPLNNTLYAMNFNEDYKLIIGGNFNSVSGKSKHRIARLKFCINTTTWNGTSWSNGFPSAGKEVYFKENFQNLTTTNICGCNIDSGKTVTLLENNTLGIEFAYTGQGILVLENAASLYQDDDDIVNTGIVHAKRKTKPVIRFDLTYWSSPVANMKLCDFSPETYFDKYLWFDPILGWKTNLYGTFTMDPGHGYSVRAPQSFSNSERGIFEGVFKGIPNNGKIKVEFIAPERYYFVGNPYPCAINADDFLRGNAPKTKGTLYFWTHNTPPRITIPGTNTARYSNDDYAVYNLLGGVGTSSALNSGISNDAPDGLIASGQGFFVKSNQTGYLEFNNSMRVRDRNTSFFRPAPNSEVKSINEKYRFWLNIRNNGNEFKQILLGYATEASNSLDLMYDAEYLSSGTAVDFYSIIEDKKLVIQGRELPFSENDSISLGYKTTINDSFKVEIDHQDDFFNDKPIFLVDKNLNLVHNLSEGPYQFTSEVGTFHNRFSIIYNDKTLGNATFKDNSNNVLISAKNQIINIESTKENISEIIIFDVLGNQIYKEDKLETKKIAVQKLISSHQVLFVKVIFESGKSNSKKVIF</sequence>
<evidence type="ECO:0000313" key="1">
    <source>
        <dbReference type="EMBL" id="GAA3752308.1"/>
    </source>
</evidence>
<dbReference type="Proteomes" id="UP001501367">
    <property type="component" value="Unassembled WGS sequence"/>
</dbReference>
<dbReference type="PANTHER" id="PTHR31778:SF2">
    <property type="entry name" value="BUD SITE SELECTION PROTEIN RAX2"/>
    <property type="match status" value="1"/>
</dbReference>